<evidence type="ECO:0000256" key="3">
    <source>
        <dbReference type="ARBA" id="ARBA00023163"/>
    </source>
</evidence>
<accession>A0A1W7CY36</accession>
<dbReference type="Pfam" id="PF00440">
    <property type="entry name" value="TetR_N"/>
    <property type="match status" value="1"/>
</dbReference>
<dbReference type="KEGG" id="smao:CAG99_10585"/>
<keyword evidence="2 4" id="KW-0238">DNA-binding</keyword>
<dbReference type="Gene3D" id="1.10.357.10">
    <property type="entry name" value="Tetracycline Repressor, domain 2"/>
    <property type="match status" value="1"/>
</dbReference>
<evidence type="ECO:0000313" key="6">
    <source>
        <dbReference type="EMBL" id="ARQ69250.1"/>
    </source>
</evidence>
<dbReference type="Pfam" id="PF21993">
    <property type="entry name" value="TetR_C_13_2"/>
    <property type="match status" value="1"/>
</dbReference>
<reference evidence="6 7" key="1">
    <citation type="submission" date="2017-05" db="EMBL/GenBank/DDBJ databases">
        <title>Complete genome sequence of Streptomyces sp. SCSIO 03032 revealed the diverse biosynthetic pathways for its bioactive secondary metabolites.</title>
        <authorList>
            <person name="Ma L."/>
            <person name="Zhu Y."/>
            <person name="Zhang W."/>
            <person name="Zhang G."/>
            <person name="Tian X."/>
            <person name="Zhang S."/>
            <person name="Zhang C."/>
        </authorList>
    </citation>
    <scope>NUCLEOTIDE SEQUENCE [LARGE SCALE GENOMIC DNA]</scope>
    <source>
        <strain evidence="6 7">SCSIO 03032</strain>
    </source>
</reference>
<protein>
    <submittedName>
        <fullName evidence="6">TetR family transcriptional regulator</fullName>
    </submittedName>
</protein>
<evidence type="ECO:0000256" key="2">
    <source>
        <dbReference type="ARBA" id="ARBA00023125"/>
    </source>
</evidence>
<dbReference type="PANTHER" id="PTHR47506">
    <property type="entry name" value="TRANSCRIPTIONAL REGULATORY PROTEIN"/>
    <property type="match status" value="1"/>
</dbReference>
<keyword evidence="7" id="KW-1185">Reference proteome</keyword>
<dbReference type="PANTHER" id="PTHR47506:SF3">
    <property type="entry name" value="HTH-TYPE TRANSCRIPTIONAL REGULATOR LMRA"/>
    <property type="match status" value="1"/>
</dbReference>
<dbReference type="OrthoDB" id="4567939at2"/>
<dbReference type="GO" id="GO:0003677">
    <property type="term" value="F:DNA binding"/>
    <property type="evidence" value="ECO:0007669"/>
    <property type="project" value="UniProtKB-UniRule"/>
</dbReference>
<gene>
    <name evidence="6" type="ORF">CAG99_10585</name>
</gene>
<evidence type="ECO:0000256" key="1">
    <source>
        <dbReference type="ARBA" id="ARBA00023015"/>
    </source>
</evidence>
<keyword evidence="3" id="KW-0804">Transcription</keyword>
<dbReference type="Proteomes" id="UP000194218">
    <property type="component" value="Chromosome"/>
</dbReference>
<evidence type="ECO:0000313" key="7">
    <source>
        <dbReference type="Proteomes" id="UP000194218"/>
    </source>
</evidence>
<dbReference type="RefSeq" id="WP_086158945.1">
    <property type="nucleotide sequence ID" value="NZ_CP021121.1"/>
</dbReference>
<dbReference type="InterPro" id="IPR036271">
    <property type="entry name" value="Tet_transcr_reg_TetR-rel_C_sf"/>
</dbReference>
<dbReference type="InterPro" id="IPR001647">
    <property type="entry name" value="HTH_TetR"/>
</dbReference>
<dbReference type="EMBL" id="CP021121">
    <property type="protein sequence ID" value="ARQ69250.1"/>
    <property type="molecule type" value="Genomic_DNA"/>
</dbReference>
<name>A0A1W7CY36_9ACTN</name>
<evidence type="ECO:0000256" key="4">
    <source>
        <dbReference type="PROSITE-ProRule" id="PRU00335"/>
    </source>
</evidence>
<sequence length="204" mass="22056">MKPPDDLDRSAATPEPVLATRERIIRAASRLMQRQGYDGTGIKQISQEAQATLGSVYHFFPGGKQELALAAISRGDQEFVEQLRAALYSDPDPVRAVGTLCQNLADSLRLSDWLDGCPITTTALGTVGRLPDIQSAAADAFARWRGVVFDRLLEAGTEENVARDLAHTVISTLEGAELAAQVSRSSRPLEVAGVHLSRLIASYR</sequence>
<evidence type="ECO:0000259" key="5">
    <source>
        <dbReference type="PROSITE" id="PS50977"/>
    </source>
</evidence>
<feature type="domain" description="HTH tetR-type" evidence="5">
    <location>
        <begin position="18"/>
        <end position="78"/>
    </location>
</feature>
<dbReference type="InterPro" id="IPR054156">
    <property type="entry name" value="YxaF_TetR_C"/>
</dbReference>
<dbReference type="SUPFAM" id="SSF46689">
    <property type="entry name" value="Homeodomain-like"/>
    <property type="match status" value="1"/>
</dbReference>
<organism evidence="6 7">
    <name type="scientific">Streptomyces marincola</name>
    <dbReference type="NCBI Taxonomy" id="2878388"/>
    <lineage>
        <taxon>Bacteria</taxon>
        <taxon>Bacillati</taxon>
        <taxon>Actinomycetota</taxon>
        <taxon>Actinomycetes</taxon>
        <taxon>Kitasatosporales</taxon>
        <taxon>Streptomycetaceae</taxon>
        <taxon>Streptomyces</taxon>
    </lineage>
</organism>
<keyword evidence="1" id="KW-0805">Transcription regulation</keyword>
<feature type="DNA-binding region" description="H-T-H motif" evidence="4">
    <location>
        <begin position="41"/>
        <end position="60"/>
    </location>
</feature>
<dbReference type="PROSITE" id="PS50977">
    <property type="entry name" value="HTH_TETR_2"/>
    <property type="match status" value="1"/>
</dbReference>
<proteinExistence type="predicted"/>
<dbReference type="InterPro" id="IPR009057">
    <property type="entry name" value="Homeodomain-like_sf"/>
</dbReference>
<dbReference type="AlphaFoldDB" id="A0A1W7CY36"/>
<dbReference type="SUPFAM" id="SSF48498">
    <property type="entry name" value="Tetracyclin repressor-like, C-terminal domain"/>
    <property type="match status" value="1"/>
</dbReference>